<evidence type="ECO:0000313" key="2">
    <source>
        <dbReference type="Proteomes" id="UP000249185"/>
    </source>
</evidence>
<accession>A0A2W5NFB8</accession>
<comment type="caution">
    <text evidence="1">The sequence shown here is derived from an EMBL/GenBank/DDBJ whole genome shotgun (WGS) entry which is preliminary data.</text>
</comment>
<dbReference type="AlphaFoldDB" id="A0A2W5NFB8"/>
<reference evidence="1 2" key="1">
    <citation type="submission" date="2017-08" db="EMBL/GenBank/DDBJ databases">
        <title>Infants hospitalized years apart are colonized by the same room-sourced microbial strains.</title>
        <authorList>
            <person name="Brooks B."/>
            <person name="Olm M.R."/>
            <person name="Firek B.A."/>
            <person name="Baker R."/>
            <person name="Thomas B.C."/>
            <person name="Morowitz M.J."/>
            <person name="Banfield J.F."/>
        </authorList>
    </citation>
    <scope>NUCLEOTIDE SEQUENCE [LARGE SCALE GENOMIC DNA]</scope>
    <source>
        <strain evidence="1">S2_005_002_R2_34</strain>
    </source>
</reference>
<dbReference type="Proteomes" id="UP000249185">
    <property type="component" value="Unassembled WGS sequence"/>
</dbReference>
<proteinExistence type="predicted"/>
<protein>
    <submittedName>
        <fullName evidence="1">Uncharacterized protein</fullName>
    </submittedName>
</protein>
<organism evidence="1 2">
    <name type="scientific">Rhodovulum sulfidophilum</name>
    <name type="common">Rhodobacter sulfidophilus</name>
    <dbReference type="NCBI Taxonomy" id="35806"/>
    <lineage>
        <taxon>Bacteria</taxon>
        <taxon>Pseudomonadati</taxon>
        <taxon>Pseudomonadota</taxon>
        <taxon>Alphaproteobacteria</taxon>
        <taxon>Rhodobacterales</taxon>
        <taxon>Paracoccaceae</taxon>
        <taxon>Rhodovulum</taxon>
    </lineage>
</organism>
<name>A0A2W5NFB8_RHOSU</name>
<gene>
    <name evidence="1" type="ORF">DI556_00660</name>
</gene>
<sequence>MEATRWTAILSRIDPRDAADIDDLAAEFEPRAETPGRDIFPDCEACLMPRAAFKREEAVAIGLRVAAEPADAADRAMRVTAFALERDVEVVVLSDCDRSGFERFGFRVERVTGDTEARRADCEEQIRRFWSIDLLL</sequence>
<evidence type="ECO:0000313" key="1">
    <source>
        <dbReference type="EMBL" id="PZQ52211.1"/>
    </source>
</evidence>
<dbReference type="EMBL" id="QFPW01000001">
    <property type="protein sequence ID" value="PZQ52211.1"/>
    <property type="molecule type" value="Genomic_DNA"/>
</dbReference>